<gene>
    <name evidence="3" type="ORF">EB796_012871</name>
</gene>
<feature type="chain" id="PRO_5029505944" evidence="2">
    <location>
        <begin position="23"/>
        <end position="176"/>
    </location>
</feature>
<evidence type="ECO:0000256" key="2">
    <source>
        <dbReference type="SAM" id="SignalP"/>
    </source>
</evidence>
<reference evidence="3" key="1">
    <citation type="submission" date="2020-06" db="EMBL/GenBank/DDBJ databases">
        <title>Draft genome of Bugula neritina, a colonial animal packing powerful symbionts and potential medicines.</title>
        <authorList>
            <person name="Rayko M."/>
        </authorList>
    </citation>
    <scope>NUCLEOTIDE SEQUENCE [LARGE SCALE GENOMIC DNA]</scope>
    <source>
        <strain evidence="3">Kwan_BN1</strain>
    </source>
</reference>
<organism evidence="3 4">
    <name type="scientific">Bugula neritina</name>
    <name type="common">Brown bryozoan</name>
    <name type="synonym">Sertularia neritina</name>
    <dbReference type="NCBI Taxonomy" id="10212"/>
    <lineage>
        <taxon>Eukaryota</taxon>
        <taxon>Metazoa</taxon>
        <taxon>Spiralia</taxon>
        <taxon>Lophotrochozoa</taxon>
        <taxon>Bryozoa</taxon>
        <taxon>Gymnolaemata</taxon>
        <taxon>Cheilostomatida</taxon>
        <taxon>Flustrina</taxon>
        <taxon>Buguloidea</taxon>
        <taxon>Bugulidae</taxon>
        <taxon>Bugula</taxon>
    </lineage>
</organism>
<keyword evidence="4" id="KW-1185">Reference proteome</keyword>
<comment type="caution">
    <text evidence="3">The sequence shown here is derived from an EMBL/GenBank/DDBJ whole genome shotgun (WGS) entry which is preliminary data.</text>
</comment>
<dbReference type="EMBL" id="VXIV02001901">
    <property type="protein sequence ID" value="KAF6028833.1"/>
    <property type="molecule type" value="Genomic_DNA"/>
</dbReference>
<evidence type="ECO:0000313" key="3">
    <source>
        <dbReference type="EMBL" id="KAF6028833.1"/>
    </source>
</evidence>
<feature type="region of interest" description="Disordered" evidence="1">
    <location>
        <begin position="127"/>
        <end position="158"/>
    </location>
</feature>
<evidence type="ECO:0000313" key="4">
    <source>
        <dbReference type="Proteomes" id="UP000593567"/>
    </source>
</evidence>
<accession>A0A7J7JSF9</accession>
<feature type="signal peptide" evidence="2">
    <location>
        <begin position="1"/>
        <end position="22"/>
    </location>
</feature>
<sequence>MTYIREVLFLATVTLIMVTVKRREQKVSDNFNLKVSGMSSRSTKTSCLLRTHTGCQTDVTKEKPSIRTTIAFTQTVVKETCGIAIQTNSKVSCDASSQISRSATHEIGSQAVITSTTNGNTQTYVASAQNKKTETTVPNTQDEKSQTYIPSAQNENTQTDVAVDFQTTGNQSKHFY</sequence>
<dbReference type="Proteomes" id="UP000593567">
    <property type="component" value="Unassembled WGS sequence"/>
</dbReference>
<name>A0A7J7JSF9_BUGNE</name>
<protein>
    <submittedName>
        <fullName evidence="3">Uncharacterized protein</fullName>
    </submittedName>
</protein>
<dbReference type="AlphaFoldDB" id="A0A7J7JSF9"/>
<keyword evidence="2" id="KW-0732">Signal</keyword>
<evidence type="ECO:0000256" key="1">
    <source>
        <dbReference type="SAM" id="MobiDB-lite"/>
    </source>
</evidence>
<proteinExistence type="predicted"/>